<comment type="caution">
    <text evidence="4">The sequence shown here is derived from an EMBL/GenBank/DDBJ whole genome shotgun (WGS) entry which is preliminary data.</text>
</comment>
<sequence>MVNLDNIQSRLPDFLIIGAQKAGTTSLYSYLIQHPNIDAAVTKEVHYFDVFFDKGKDWYVDQFPSLKKCTDHLTGEATPYYIFHPNAPIRIYEMMPRTKIIVLLRNPIDRAYSHYHHAVRNLGEYLSFEDAINKEEERLYGELEKFRSEFNYNSISYQHYSYLKRGIYVDQLQLWYNLFSKDQILVLNYEIFFSDLPRSMNTVTNFLGVSNYEYQFEPLNQGEYDSMNLQTRDFLREYYYPHNQRLFEYLGQPYEWE</sequence>
<evidence type="ECO:0000313" key="5">
    <source>
        <dbReference type="Proteomes" id="UP000190626"/>
    </source>
</evidence>
<dbReference type="OrthoDB" id="9797480at2"/>
<keyword evidence="5" id="KW-1185">Reference proteome</keyword>
<gene>
    <name evidence="4" type="ORF">BC351_31930</name>
</gene>
<dbReference type="GO" id="GO:0008146">
    <property type="term" value="F:sulfotransferase activity"/>
    <property type="evidence" value="ECO:0007669"/>
    <property type="project" value="InterPro"/>
</dbReference>
<evidence type="ECO:0000256" key="2">
    <source>
        <dbReference type="ARBA" id="ARBA00023180"/>
    </source>
</evidence>
<proteinExistence type="predicted"/>
<dbReference type="InterPro" id="IPR037359">
    <property type="entry name" value="NST/OST"/>
</dbReference>
<dbReference type="SUPFAM" id="SSF52540">
    <property type="entry name" value="P-loop containing nucleoside triphosphate hydrolases"/>
    <property type="match status" value="1"/>
</dbReference>
<dbReference type="Pfam" id="PF00685">
    <property type="entry name" value="Sulfotransfer_1"/>
    <property type="match status" value="1"/>
</dbReference>
<name>A0A1V4HFJ1_9BACL</name>
<reference evidence="5" key="1">
    <citation type="submission" date="2016-07" db="EMBL/GenBank/DDBJ databases">
        <authorList>
            <person name="Florea S."/>
            <person name="Webb J.S."/>
            <person name="Jaromczyk J."/>
            <person name="Schardl C.L."/>
        </authorList>
    </citation>
    <scope>NUCLEOTIDE SEQUENCE [LARGE SCALE GENOMIC DNA]</scope>
    <source>
        <strain evidence="5">CY1</strain>
    </source>
</reference>
<dbReference type="AlphaFoldDB" id="A0A1V4HFJ1"/>
<dbReference type="RefSeq" id="WP_079415937.1">
    <property type="nucleotide sequence ID" value="NZ_MBTG01000024.1"/>
</dbReference>
<evidence type="ECO:0000259" key="3">
    <source>
        <dbReference type="Pfam" id="PF00685"/>
    </source>
</evidence>
<evidence type="ECO:0000313" key="4">
    <source>
        <dbReference type="EMBL" id="OPH53090.1"/>
    </source>
</evidence>
<feature type="domain" description="Sulfotransferase" evidence="3">
    <location>
        <begin position="12"/>
        <end position="212"/>
    </location>
</feature>
<accession>A0A1V4HFJ1</accession>
<dbReference type="Proteomes" id="UP000190626">
    <property type="component" value="Unassembled WGS sequence"/>
</dbReference>
<organism evidence="4 5">
    <name type="scientific">Paenibacillus ferrarius</name>
    <dbReference type="NCBI Taxonomy" id="1469647"/>
    <lineage>
        <taxon>Bacteria</taxon>
        <taxon>Bacillati</taxon>
        <taxon>Bacillota</taxon>
        <taxon>Bacilli</taxon>
        <taxon>Bacillales</taxon>
        <taxon>Paenibacillaceae</taxon>
        <taxon>Paenibacillus</taxon>
    </lineage>
</organism>
<dbReference type="InterPro" id="IPR027417">
    <property type="entry name" value="P-loop_NTPase"/>
</dbReference>
<dbReference type="PANTHER" id="PTHR10605:SF56">
    <property type="entry name" value="BIFUNCTIONAL HEPARAN SULFATE N-DEACETYLASE_N-SULFOTRANSFERASE"/>
    <property type="match status" value="1"/>
</dbReference>
<dbReference type="PANTHER" id="PTHR10605">
    <property type="entry name" value="HEPARAN SULFATE SULFOTRANSFERASE"/>
    <property type="match status" value="1"/>
</dbReference>
<dbReference type="InterPro" id="IPR000863">
    <property type="entry name" value="Sulfotransferase_dom"/>
</dbReference>
<dbReference type="EMBL" id="MBTG01000024">
    <property type="protein sequence ID" value="OPH53090.1"/>
    <property type="molecule type" value="Genomic_DNA"/>
</dbReference>
<protein>
    <recommendedName>
        <fullName evidence="3">Sulfotransferase domain-containing protein</fullName>
    </recommendedName>
</protein>
<dbReference type="STRING" id="1469647.BC351_31930"/>
<keyword evidence="2" id="KW-0325">Glycoprotein</keyword>
<dbReference type="Gene3D" id="3.40.50.300">
    <property type="entry name" value="P-loop containing nucleotide triphosphate hydrolases"/>
    <property type="match status" value="1"/>
</dbReference>
<keyword evidence="1" id="KW-0808">Transferase</keyword>
<evidence type="ECO:0000256" key="1">
    <source>
        <dbReference type="ARBA" id="ARBA00022679"/>
    </source>
</evidence>